<sequence length="205" mass="22909">MRGEAELKYPGVLGEPAGESHTAATRVPENLEPGQLVVARNRKWNGKAHWVVPGRYLGEDRHGWWIFQGTNEFCSRPGAAFYTKSDAVLLVPREGDWVATFYDDAHPGGMRVYIDLAVAHEWSTIRPAVTEFHVIDMDLDVVHTAGRGVFIDDEDEFAEHRVAMDYPAVLVESLQATADQLFQAVKAQHAPFDGTDAEWFTKGRS</sequence>
<evidence type="ECO:0000313" key="3">
    <source>
        <dbReference type="EMBL" id="MDR7164792.1"/>
    </source>
</evidence>
<evidence type="ECO:0000259" key="2">
    <source>
        <dbReference type="Pfam" id="PF04167"/>
    </source>
</evidence>
<evidence type="ECO:0000256" key="1">
    <source>
        <dbReference type="SAM" id="MobiDB-lite"/>
    </source>
</evidence>
<protein>
    <recommendedName>
        <fullName evidence="2">DUF402 domain-containing protein</fullName>
    </recommendedName>
</protein>
<accession>A0AAW8NFA2</accession>
<dbReference type="SUPFAM" id="SSF159234">
    <property type="entry name" value="FomD-like"/>
    <property type="match status" value="1"/>
</dbReference>
<comment type="caution">
    <text evidence="3">The sequence shown here is derived from an EMBL/GenBank/DDBJ whole genome shotgun (WGS) entry which is preliminary data.</text>
</comment>
<reference evidence="3" key="1">
    <citation type="submission" date="2023-07" db="EMBL/GenBank/DDBJ databases">
        <title>Sorghum-associated microbial communities from plants grown in Nebraska, USA.</title>
        <authorList>
            <person name="Schachtman D."/>
        </authorList>
    </citation>
    <scope>NUCLEOTIDE SEQUENCE</scope>
    <source>
        <strain evidence="3">BE261</strain>
    </source>
</reference>
<organism evidence="3 4">
    <name type="scientific">Pseudarthrobacter oxydans</name>
    <name type="common">Arthrobacter oxydans</name>
    <dbReference type="NCBI Taxonomy" id="1671"/>
    <lineage>
        <taxon>Bacteria</taxon>
        <taxon>Bacillati</taxon>
        <taxon>Actinomycetota</taxon>
        <taxon>Actinomycetes</taxon>
        <taxon>Micrococcales</taxon>
        <taxon>Micrococcaceae</taxon>
        <taxon>Pseudarthrobacter</taxon>
    </lineage>
</organism>
<name>A0AAW8NFA2_PSEOX</name>
<feature type="domain" description="DUF402" evidence="2">
    <location>
        <begin position="76"/>
        <end position="188"/>
    </location>
</feature>
<dbReference type="AlphaFoldDB" id="A0AAW8NFA2"/>
<dbReference type="InterPro" id="IPR007295">
    <property type="entry name" value="DUF402"/>
</dbReference>
<dbReference type="InterPro" id="IPR035930">
    <property type="entry name" value="FomD-like_sf"/>
</dbReference>
<dbReference type="GeneID" id="97424278"/>
<proteinExistence type="predicted"/>
<dbReference type="EMBL" id="JAVDWN010000010">
    <property type="protein sequence ID" value="MDR7164792.1"/>
    <property type="molecule type" value="Genomic_DNA"/>
</dbReference>
<dbReference type="Pfam" id="PF04167">
    <property type="entry name" value="DUF402"/>
    <property type="match status" value="1"/>
</dbReference>
<gene>
    <name evidence="3" type="ORF">J2X12_002830</name>
</gene>
<dbReference type="Proteomes" id="UP001262032">
    <property type="component" value="Unassembled WGS sequence"/>
</dbReference>
<evidence type="ECO:0000313" key="4">
    <source>
        <dbReference type="Proteomes" id="UP001262032"/>
    </source>
</evidence>
<dbReference type="Gene3D" id="2.40.380.10">
    <property type="entry name" value="FomD-like"/>
    <property type="match status" value="1"/>
</dbReference>
<feature type="region of interest" description="Disordered" evidence="1">
    <location>
        <begin position="1"/>
        <end position="23"/>
    </location>
</feature>
<dbReference type="RefSeq" id="WP_310114203.1">
    <property type="nucleotide sequence ID" value="NZ_JAVDTN010000018.1"/>
</dbReference>